<dbReference type="Gene3D" id="3.20.80.10">
    <property type="entry name" value="Regulatory factor, effector binding domain"/>
    <property type="match status" value="1"/>
</dbReference>
<dbReference type="SMART" id="SM00871">
    <property type="entry name" value="AraC_E_bind"/>
    <property type="match status" value="1"/>
</dbReference>
<comment type="caution">
    <text evidence="2">The sequence shown here is derived from an EMBL/GenBank/DDBJ whole genome shotgun (WGS) entry which is preliminary data.</text>
</comment>
<evidence type="ECO:0000313" key="2">
    <source>
        <dbReference type="EMBL" id="GAA4810265.1"/>
    </source>
</evidence>
<evidence type="ECO:0000313" key="3">
    <source>
        <dbReference type="Proteomes" id="UP001500839"/>
    </source>
</evidence>
<dbReference type="Pfam" id="PF06445">
    <property type="entry name" value="GyrI-like"/>
    <property type="match status" value="1"/>
</dbReference>
<dbReference type="SUPFAM" id="SSF55136">
    <property type="entry name" value="Probable bacterial effector-binding domain"/>
    <property type="match status" value="1"/>
</dbReference>
<sequence length="171" mass="17881">MTAPHPYFPADAYDGVTILDGPEVPLAVVEVRDYPLARMPELMDAVFPRLFPALASAGTAPAGPALALHTRMPTDTVDMAVGVPVTSPLARPLDLGNGYSAVASAIPAGRVAATSHLGSYDGLGEAWGRFMGDVASAGHTPTKRFFEVYVTEPTPDADPSTMRTDLAVFLA</sequence>
<protein>
    <submittedName>
        <fullName evidence="2">GyrI-like domain-containing protein</fullName>
    </submittedName>
</protein>
<proteinExistence type="predicted"/>
<evidence type="ECO:0000259" key="1">
    <source>
        <dbReference type="SMART" id="SM00871"/>
    </source>
</evidence>
<dbReference type="InterPro" id="IPR011256">
    <property type="entry name" value="Reg_factor_effector_dom_sf"/>
</dbReference>
<accession>A0ABP9CGY0</accession>
<dbReference type="InterPro" id="IPR010499">
    <property type="entry name" value="AraC_E-bd"/>
</dbReference>
<keyword evidence="3" id="KW-1185">Reference proteome</keyword>
<organism evidence="2 3">
    <name type="scientific">Tomitella cavernea</name>
    <dbReference type="NCBI Taxonomy" id="1387982"/>
    <lineage>
        <taxon>Bacteria</taxon>
        <taxon>Bacillati</taxon>
        <taxon>Actinomycetota</taxon>
        <taxon>Actinomycetes</taxon>
        <taxon>Mycobacteriales</taxon>
        <taxon>Tomitella</taxon>
    </lineage>
</organism>
<feature type="domain" description="AraC effector-binding" evidence="1">
    <location>
        <begin position="14"/>
        <end position="171"/>
    </location>
</feature>
<name>A0ABP9CGY0_9ACTN</name>
<reference evidence="3" key="1">
    <citation type="journal article" date="2019" name="Int. J. Syst. Evol. Microbiol.">
        <title>The Global Catalogue of Microorganisms (GCM) 10K type strain sequencing project: providing services to taxonomists for standard genome sequencing and annotation.</title>
        <authorList>
            <consortium name="The Broad Institute Genomics Platform"/>
            <consortium name="The Broad Institute Genome Sequencing Center for Infectious Disease"/>
            <person name="Wu L."/>
            <person name="Ma J."/>
        </authorList>
    </citation>
    <scope>NUCLEOTIDE SEQUENCE [LARGE SCALE GENOMIC DNA]</scope>
    <source>
        <strain evidence="3">JCM 18542</strain>
    </source>
</reference>
<dbReference type="RefSeq" id="WP_200170663.1">
    <property type="nucleotide sequence ID" value="NZ_BAABKQ010000001.1"/>
</dbReference>
<dbReference type="EMBL" id="BAABKQ010000001">
    <property type="protein sequence ID" value="GAA4810265.1"/>
    <property type="molecule type" value="Genomic_DNA"/>
</dbReference>
<gene>
    <name evidence="2" type="ORF">GCM10023353_13150</name>
</gene>
<dbReference type="Proteomes" id="UP001500839">
    <property type="component" value="Unassembled WGS sequence"/>
</dbReference>
<dbReference type="InterPro" id="IPR029442">
    <property type="entry name" value="GyrI-like"/>
</dbReference>